<dbReference type="Proteomes" id="UP000243217">
    <property type="component" value="Unassembled WGS sequence"/>
</dbReference>
<organism evidence="1 2">
    <name type="scientific">Thraustotheca clavata</name>
    <dbReference type="NCBI Taxonomy" id="74557"/>
    <lineage>
        <taxon>Eukaryota</taxon>
        <taxon>Sar</taxon>
        <taxon>Stramenopiles</taxon>
        <taxon>Oomycota</taxon>
        <taxon>Saprolegniomycetes</taxon>
        <taxon>Saprolegniales</taxon>
        <taxon>Achlyaceae</taxon>
        <taxon>Thraustotheca</taxon>
    </lineage>
</organism>
<dbReference type="InterPro" id="IPR036770">
    <property type="entry name" value="Ankyrin_rpt-contain_sf"/>
</dbReference>
<dbReference type="SUPFAM" id="SSF48403">
    <property type="entry name" value="Ankyrin repeat"/>
    <property type="match status" value="1"/>
</dbReference>
<reference evidence="1 2" key="1">
    <citation type="journal article" date="2014" name="Genome Biol. Evol.">
        <title>The secreted proteins of Achlya hypogyna and Thraustotheca clavata identify the ancestral oomycete secretome and reveal gene acquisitions by horizontal gene transfer.</title>
        <authorList>
            <person name="Misner I."/>
            <person name="Blouin N."/>
            <person name="Leonard G."/>
            <person name="Richards T.A."/>
            <person name="Lane C.E."/>
        </authorList>
    </citation>
    <scope>NUCLEOTIDE SEQUENCE [LARGE SCALE GENOMIC DNA]</scope>
    <source>
        <strain evidence="1 2">ATCC 34112</strain>
    </source>
</reference>
<dbReference type="PANTHER" id="PTHR46586:SF3">
    <property type="entry name" value="ANKYRIN REPEAT-CONTAINING PROTEIN"/>
    <property type="match status" value="1"/>
</dbReference>
<dbReference type="PANTHER" id="PTHR46586">
    <property type="entry name" value="ANKYRIN REPEAT-CONTAINING PROTEIN"/>
    <property type="match status" value="1"/>
</dbReference>
<dbReference type="InterPro" id="IPR052050">
    <property type="entry name" value="SecEffector_AnkRepeat"/>
</dbReference>
<gene>
    <name evidence="1" type="ORF">THRCLA_05615</name>
</gene>
<evidence type="ECO:0000313" key="2">
    <source>
        <dbReference type="Proteomes" id="UP000243217"/>
    </source>
</evidence>
<accession>A0A1V9ZVE7</accession>
<evidence type="ECO:0000313" key="1">
    <source>
        <dbReference type="EMBL" id="OQS01964.1"/>
    </source>
</evidence>
<dbReference type="SMART" id="SM00248">
    <property type="entry name" value="ANK"/>
    <property type="match status" value="2"/>
</dbReference>
<dbReference type="AlphaFoldDB" id="A0A1V9ZVE7"/>
<keyword evidence="2" id="KW-1185">Reference proteome</keyword>
<protein>
    <submittedName>
        <fullName evidence="1">Uncharacterized protein</fullName>
    </submittedName>
</protein>
<proteinExistence type="predicted"/>
<dbReference type="STRING" id="74557.A0A1V9ZVE7"/>
<sequence length="381" mass="42926">SLSSDPLPILHFIIDQNIYGITKKVFDKLIEVGDKHAIRYALEVILTQNNKEISLLDNDNDIEPWTPLSDEFESRSHFADSRWSWSEAMNIAAGLGDFDTVKLLHRSGIKCCTEGAMNGAAGMGRLDIIEWLHTHRTEGCNEYALIFAASQQHLNIVQWLHDHYGLKCTRDGLVSAATNGDVDMVSYLISIPMTLEFQTPSVDVVYQTALDEAATNGHIDVVKILSNYSATTAAMDGAVRNGHFDMVQYLHTNRKEGCSGEALSDAIRLNRFKMLNYLVVNKCCHGEVNFKDSCIKAAGINSIEMLSFCMNQVHGDMAYNLKQEMMFEAAKFGLLDIFKWLHETKGFGWSSVMQEVAETRGHENILRYIEQSLKMWSTFFT</sequence>
<comment type="caution">
    <text evidence="1">The sequence shown here is derived from an EMBL/GenBank/DDBJ whole genome shotgun (WGS) entry which is preliminary data.</text>
</comment>
<dbReference type="Gene3D" id="1.25.40.20">
    <property type="entry name" value="Ankyrin repeat-containing domain"/>
    <property type="match status" value="2"/>
</dbReference>
<feature type="non-terminal residue" evidence="1">
    <location>
        <position position="381"/>
    </location>
</feature>
<feature type="non-terminal residue" evidence="1">
    <location>
        <position position="1"/>
    </location>
</feature>
<name>A0A1V9ZVE7_9STRA</name>
<dbReference type="EMBL" id="JNBS01001318">
    <property type="protein sequence ID" value="OQS01964.1"/>
    <property type="molecule type" value="Genomic_DNA"/>
</dbReference>
<dbReference type="InterPro" id="IPR002110">
    <property type="entry name" value="Ankyrin_rpt"/>
</dbReference>
<dbReference type="Pfam" id="PF12796">
    <property type="entry name" value="Ank_2"/>
    <property type="match status" value="1"/>
</dbReference>